<keyword evidence="1 2" id="KW-0732">Signal</keyword>
<dbReference type="CDD" id="cd13665">
    <property type="entry name" value="PBP2_TRAP_Dctp3_4"/>
    <property type="match status" value="1"/>
</dbReference>
<dbReference type="AlphaFoldDB" id="A0A378ZWU5"/>
<evidence type="ECO:0000256" key="2">
    <source>
        <dbReference type="SAM" id="SignalP"/>
    </source>
</evidence>
<dbReference type="InterPro" id="IPR018389">
    <property type="entry name" value="DctP_fam"/>
</dbReference>
<evidence type="ECO:0000256" key="1">
    <source>
        <dbReference type="ARBA" id="ARBA00022729"/>
    </source>
</evidence>
<name>A0A378ZWU5_9HYPH</name>
<dbReference type="GO" id="GO:0055085">
    <property type="term" value="P:transmembrane transport"/>
    <property type="evidence" value="ECO:0007669"/>
    <property type="project" value="InterPro"/>
</dbReference>
<proteinExistence type="predicted"/>
<feature type="chain" id="PRO_5016788024" evidence="2">
    <location>
        <begin position="27"/>
        <end position="342"/>
    </location>
</feature>
<sequence length="342" mass="36419">MKMNVITSFALAGATALGLMTGVASAQTVLTLNSWLPPSHPQVTQLMQPMAEDIERVTEGRVKVQILPAPLAPPPASFDLAKNGVADITYAVNGYTPGRFKTAVLGEMPFLGDSAEAVSVGYWRTYEKMLKDANEYEGVKVLALFTHGPGAIFMKGGELTTPEAIAGKKVRVGSTLAHDLATGLGAVPVEGPSSKAYELLSQGIADGILFPFESVSFFNLIPLLDQGLEFPGGLYNTTMFIVMNQAKFDSLDPKDREAIETVIGEPLVRRAGKMWDTVDAAGRSAMEGKITLHKATAEEVEALKVKFQPVIDKRIAEVSTSGVDGAAAYEMLKAEIAKAAAE</sequence>
<dbReference type="Gene3D" id="3.40.190.170">
    <property type="entry name" value="Bacterial extracellular solute-binding protein, family 7"/>
    <property type="match status" value="1"/>
</dbReference>
<dbReference type="InterPro" id="IPR038404">
    <property type="entry name" value="TRAP_DctP_sf"/>
</dbReference>
<dbReference type="EMBL" id="UGSK01000001">
    <property type="protein sequence ID" value="SUB01329.1"/>
    <property type="molecule type" value="Genomic_DNA"/>
</dbReference>
<accession>A0A378ZWU5</accession>
<protein>
    <submittedName>
        <fullName evidence="3">TRAP-type mannitol/chloroaromatic compound transport system, periplasmic component</fullName>
    </submittedName>
</protein>
<reference evidence="3 4" key="1">
    <citation type="submission" date="2018-06" db="EMBL/GenBank/DDBJ databases">
        <authorList>
            <consortium name="Pathogen Informatics"/>
            <person name="Doyle S."/>
        </authorList>
    </citation>
    <scope>NUCLEOTIDE SEQUENCE [LARGE SCALE GENOMIC DNA]</scope>
    <source>
        <strain evidence="3 4">NCTC13350</strain>
    </source>
</reference>
<gene>
    <name evidence="3" type="ORF">NCTC13350_02265</name>
</gene>
<dbReference type="PANTHER" id="PTHR33376">
    <property type="match status" value="1"/>
</dbReference>
<dbReference type="OrthoDB" id="7822595at2"/>
<evidence type="ECO:0000313" key="3">
    <source>
        <dbReference type="EMBL" id="SUB01329.1"/>
    </source>
</evidence>
<evidence type="ECO:0000313" key="4">
    <source>
        <dbReference type="Proteomes" id="UP000255000"/>
    </source>
</evidence>
<dbReference type="PANTHER" id="PTHR33376:SF15">
    <property type="entry name" value="BLL6794 PROTEIN"/>
    <property type="match status" value="1"/>
</dbReference>
<feature type="signal peptide" evidence="2">
    <location>
        <begin position="1"/>
        <end position="26"/>
    </location>
</feature>
<dbReference type="Pfam" id="PF03480">
    <property type="entry name" value="DctP"/>
    <property type="match status" value="1"/>
</dbReference>
<dbReference type="Proteomes" id="UP000255000">
    <property type="component" value="Unassembled WGS sequence"/>
</dbReference>
<organism evidence="3 4">
    <name type="scientific">Pannonibacter phragmitetus</name>
    <dbReference type="NCBI Taxonomy" id="121719"/>
    <lineage>
        <taxon>Bacteria</taxon>
        <taxon>Pseudomonadati</taxon>
        <taxon>Pseudomonadota</taxon>
        <taxon>Alphaproteobacteria</taxon>
        <taxon>Hyphomicrobiales</taxon>
        <taxon>Stappiaceae</taxon>
        <taxon>Pannonibacter</taxon>
    </lineage>
</organism>